<dbReference type="VEuPathDB" id="FungiDB:BTJ68_02705"/>
<evidence type="ECO:0000313" key="1">
    <source>
        <dbReference type="EMBL" id="RMZ11527.1"/>
    </source>
</evidence>
<dbReference type="Proteomes" id="UP000281677">
    <property type="component" value="Unassembled WGS sequence"/>
</dbReference>
<gene>
    <name evidence="2" type="ORF">D0859_15955</name>
    <name evidence="1" type="ORF">D0860_03368</name>
</gene>
<sequence length="117" mass="13357">MVTRPAQILNLQHWNHLTLAQKPEDGLKVEPACHPQACAIQGENAASRWRCLKANSYKIAYKRTISRKSDARSRRIDALYECCNLFYQRNGDDASVVSCPKANLLRLKMKQRAESVK</sequence>
<dbReference type="InterPro" id="IPR027179">
    <property type="entry name" value="CMC4"/>
</dbReference>
<name>A0A3M7HED1_HORWE</name>
<protein>
    <submittedName>
        <fullName evidence="1">Uncharacterized protein</fullName>
    </submittedName>
</protein>
<dbReference type="Gene3D" id="1.10.287.1130">
    <property type="entry name" value="CytochromE C oxidase copper chaperone"/>
    <property type="match status" value="1"/>
</dbReference>
<evidence type="ECO:0000313" key="3">
    <source>
        <dbReference type="Proteomes" id="UP000280598"/>
    </source>
</evidence>
<dbReference type="EMBL" id="QWIS01000052">
    <property type="protein sequence ID" value="RMZ11527.1"/>
    <property type="molecule type" value="Genomic_DNA"/>
</dbReference>
<dbReference type="OrthoDB" id="13601at2759"/>
<dbReference type="AlphaFoldDB" id="A0A3M7HED1"/>
<evidence type="ECO:0000313" key="2">
    <source>
        <dbReference type="EMBL" id="RMZ20046.1"/>
    </source>
</evidence>
<dbReference type="EMBL" id="QWIT01000876">
    <property type="protein sequence ID" value="RMZ20046.1"/>
    <property type="molecule type" value="Genomic_DNA"/>
</dbReference>
<accession>A0A3M7HED1</accession>
<evidence type="ECO:0000313" key="4">
    <source>
        <dbReference type="Proteomes" id="UP000281677"/>
    </source>
</evidence>
<comment type="caution">
    <text evidence="1">The sequence shown here is derived from an EMBL/GenBank/DDBJ whole genome shotgun (WGS) entry which is preliminary data.</text>
</comment>
<dbReference type="Pfam" id="PF08991">
    <property type="entry name" value="CMC4"/>
    <property type="match status" value="1"/>
</dbReference>
<proteinExistence type="predicted"/>
<reference evidence="3 4" key="1">
    <citation type="journal article" date="2018" name="BMC Genomics">
        <title>Genomic evidence for intraspecific hybridization in a clonal and extremely halotolerant yeast.</title>
        <authorList>
            <person name="Gostincar C."/>
            <person name="Stajich J.E."/>
            <person name="Zupancic J."/>
            <person name="Zalar P."/>
            <person name="Gunde-Cimerman N."/>
        </authorList>
    </citation>
    <scope>NUCLEOTIDE SEQUENCE [LARGE SCALE GENOMIC DNA]</scope>
    <source>
        <strain evidence="2 4">EXF-120</strain>
        <strain evidence="1 3">EXF-562</strain>
    </source>
</reference>
<dbReference type="Proteomes" id="UP000280598">
    <property type="component" value="Unassembled WGS sequence"/>
</dbReference>
<organism evidence="1 3">
    <name type="scientific">Hortaea werneckii</name>
    <name type="common">Black yeast</name>
    <name type="synonym">Cladosporium werneckii</name>
    <dbReference type="NCBI Taxonomy" id="91943"/>
    <lineage>
        <taxon>Eukaryota</taxon>
        <taxon>Fungi</taxon>
        <taxon>Dikarya</taxon>
        <taxon>Ascomycota</taxon>
        <taxon>Pezizomycotina</taxon>
        <taxon>Dothideomycetes</taxon>
        <taxon>Dothideomycetidae</taxon>
        <taxon>Mycosphaerellales</taxon>
        <taxon>Teratosphaeriaceae</taxon>
        <taxon>Hortaea</taxon>
    </lineage>
</organism>